<organism evidence="1 2">
    <name type="scientific">Scutellospora calospora</name>
    <dbReference type="NCBI Taxonomy" id="85575"/>
    <lineage>
        <taxon>Eukaryota</taxon>
        <taxon>Fungi</taxon>
        <taxon>Fungi incertae sedis</taxon>
        <taxon>Mucoromycota</taxon>
        <taxon>Glomeromycotina</taxon>
        <taxon>Glomeromycetes</taxon>
        <taxon>Diversisporales</taxon>
        <taxon>Gigasporaceae</taxon>
        <taxon>Scutellospora</taxon>
    </lineage>
</organism>
<proteinExistence type="predicted"/>
<evidence type="ECO:0000313" key="1">
    <source>
        <dbReference type="EMBL" id="CAG8490008.1"/>
    </source>
</evidence>
<dbReference type="Proteomes" id="UP000789860">
    <property type="component" value="Unassembled WGS sequence"/>
</dbReference>
<protein>
    <submittedName>
        <fullName evidence="1">5595_t:CDS:1</fullName>
    </submittedName>
</protein>
<gene>
    <name evidence="1" type="ORF">SCALOS_LOCUS2790</name>
</gene>
<sequence>MPSKSSQWLKEAVNNGYIEFIPYESFTNHKEIARGAYGEVTKAYWSTAEKTVALKSLFESAETENDKGFDDFIKELIRAVDYHDNVIRFYGISQDYRKLYEWAWNQNPDDRPSVDIIRAELEKMLEKYNGNANNVKNTSNFMPPKSPSLSTIPYNQPNNNANKRFSHNNVPPTYQQPGTFNANFDYNANISRTNSDPNLIQNYSPYPQQNQQIYQQMPPYANNNNTAIRPLPPIPQFSNQGGVMVQQQYPNNAPNMNHTFSSQNHVYNNVEMNSGMNNPNQFQQPLYHSVNAGQSQMYHQHSNQNFMPTNFNNQNQPSTGNAQTMMTTSSINTFPQSVPNPGYPIGQQAPINYPPYQQGVQPGVQQSGPFMRRPSCQKIITDYKLNECHAGYHAELGDIEGIDYHLSNGYGGGVNDIYKVKDLNDYLYIIVARYCDDIKKVEEILYLLLRHYNNYNNQLKDPSKRHNLTWTSATGGRTVLHCLAANDNLIRGIDISKEGNENDKKKRDRFHSHITKIIEFLVNNGCDINAKNDKGRTVLGLYLSKNFAILARVIEILLKNGADPNVGVTVKHGSLSRGSSSKIDINSIPKNKNNNENTNNPKEPDKRDLNFPNMLFLAIWYRCLPAVLDSLKNHNVDLDKGHENLNELNLLKMCLQKSQSGRPKRVDYREGLEWVLNNVPKVCGKANLEEVKKLTDKNTIERKLIKEKIGKRKKIFGIV</sequence>
<name>A0ACA9KS62_9GLOM</name>
<evidence type="ECO:0000313" key="2">
    <source>
        <dbReference type="Proteomes" id="UP000789860"/>
    </source>
</evidence>
<keyword evidence="2" id="KW-1185">Reference proteome</keyword>
<accession>A0ACA9KS62</accession>
<comment type="caution">
    <text evidence="1">The sequence shown here is derived from an EMBL/GenBank/DDBJ whole genome shotgun (WGS) entry which is preliminary data.</text>
</comment>
<dbReference type="EMBL" id="CAJVPM010002647">
    <property type="protein sequence ID" value="CAG8490008.1"/>
    <property type="molecule type" value="Genomic_DNA"/>
</dbReference>
<reference evidence="1" key="1">
    <citation type="submission" date="2021-06" db="EMBL/GenBank/DDBJ databases">
        <authorList>
            <person name="Kallberg Y."/>
            <person name="Tangrot J."/>
            <person name="Rosling A."/>
        </authorList>
    </citation>
    <scope>NUCLEOTIDE SEQUENCE</scope>
    <source>
        <strain evidence="1">AU212A</strain>
    </source>
</reference>